<proteinExistence type="predicted"/>
<sequence>MQLRRSSWWSVMLIWGSVACDVRPSHAEDKCPPCECNCAADDKSTATPVQATTTTPVQAQQPGASTPAAAEIGELVAAATRKMNFDDGKGCLDDLDRIHAIDPKYDARLAVTRGMCEMLVGRCQEGKQRVARWYQDETNMHPDRAMATAESLASMRCREGDSTDRDRLLRAYFDLSDGAYMNKKTVANCKAALDVARALIPRVKPQGPEDSQIRDTPKALFHTAATCFGRAGDCKTAMAVYREFYPDISSVKDPAVREKIITDSFESSIIHCGPQARSP</sequence>
<keyword evidence="2" id="KW-1185">Reference proteome</keyword>
<evidence type="ECO:0000313" key="1">
    <source>
        <dbReference type="EMBL" id="MBZ5711939.1"/>
    </source>
</evidence>
<reference evidence="1" key="1">
    <citation type="submission" date="2021-08" db="EMBL/GenBank/DDBJ databases">
        <authorList>
            <person name="Stevens D.C."/>
        </authorList>
    </citation>
    <scope>NUCLEOTIDE SEQUENCE</scope>
    <source>
        <strain evidence="1">DSM 53165</strain>
    </source>
</reference>
<gene>
    <name evidence="1" type="ORF">K7C98_22075</name>
</gene>
<accession>A0ABS7TUP2</accession>
<dbReference type="PROSITE" id="PS51257">
    <property type="entry name" value="PROKAR_LIPOPROTEIN"/>
    <property type="match status" value="1"/>
</dbReference>
<protein>
    <submittedName>
        <fullName evidence="1">Uncharacterized protein</fullName>
    </submittedName>
</protein>
<name>A0ABS7TUP2_9BACT</name>
<dbReference type="Proteomes" id="UP001139031">
    <property type="component" value="Unassembled WGS sequence"/>
</dbReference>
<evidence type="ECO:0000313" key="2">
    <source>
        <dbReference type="Proteomes" id="UP001139031"/>
    </source>
</evidence>
<dbReference type="EMBL" id="JAIRAU010000028">
    <property type="protein sequence ID" value="MBZ5711939.1"/>
    <property type="molecule type" value="Genomic_DNA"/>
</dbReference>
<organism evidence="1 2">
    <name type="scientific">Nannocystis pusilla</name>
    <dbReference type="NCBI Taxonomy" id="889268"/>
    <lineage>
        <taxon>Bacteria</taxon>
        <taxon>Pseudomonadati</taxon>
        <taxon>Myxococcota</taxon>
        <taxon>Polyangia</taxon>
        <taxon>Nannocystales</taxon>
        <taxon>Nannocystaceae</taxon>
        <taxon>Nannocystis</taxon>
    </lineage>
</organism>
<dbReference type="RefSeq" id="WP_224193702.1">
    <property type="nucleotide sequence ID" value="NZ_JAIRAU010000028.1"/>
</dbReference>
<comment type="caution">
    <text evidence="1">The sequence shown here is derived from an EMBL/GenBank/DDBJ whole genome shotgun (WGS) entry which is preliminary data.</text>
</comment>